<proteinExistence type="predicted"/>
<name>A0A0H3ZQC2_9VIBR</name>
<sequence length="85" mass="9624">MDGGWLAPMPSNIECIQDESGGNNMVKQSIEDTRRGNNNIPITGQPNLEQLGKALNDEVYYRELCQRYGAAEMEQWMSTFLNSRP</sequence>
<protein>
    <submittedName>
        <fullName evidence="1">Uncharacterized protein</fullName>
    </submittedName>
</protein>
<reference evidence="1" key="1">
    <citation type="journal article" date="2015" name="MBio">
        <title>Eco-Evolutionary Dynamics of Episomes among Ecologically Cohesive Bacterial Populations.</title>
        <authorList>
            <person name="Xue H."/>
            <person name="Cordero O.X."/>
            <person name="Camas F.M."/>
            <person name="Trimble W."/>
            <person name="Meyer F."/>
            <person name="Guglielmini J."/>
            <person name="Rocha E.P."/>
            <person name="Polz M.F."/>
        </authorList>
    </citation>
    <scope>NUCLEOTIDE SEQUENCE</scope>
    <source>
        <strain evidence="1">1F_279</strain>
    </source>
</reference>
<organism evidence="1">
    <name type="scientific">Vibrio tasmaniensis</name>
    <dbReference type="NCBI Taxonomy" id="212663"/>
    <lineage>
        <taxon>Bacteria</taxon>
        <taxon>Pseudomonadati</taxon>
        <taxon>Pseudomonadota</taxon>
        <taxon>Gammaproteobacteria</taxon>
        <taxon>Vibrionales</taxon>
        <taxon>Vibrionaceae</taxon>
        <taxon>Vibrio</taxon>
    </lineage>
</organism>
<accession>A0A0H3ZQC2</accession>
<dbReference type="EMBL" id="KP795468">
    <property type="protein sequence ID" value="AKN36104.1"/>
    <property type="molecule type" value="Genomic_DNA"/>
</dbReference>
<evidence type="ECO:0000313" key="1">
    <source>
        <dbReference type="EMBL" id="AKN36104.1"/>
    </source>
</evidence>
<dbReference type="AlphaFoldDB" id="A0A0H3ZQC2"/>